<protein>
    <submittedName>
        <fullName evidence="1">Uncharacterized protein</fullName>
    </submittedName>
</protein>
<evidence type="ECO:0000313" key="1">
    <source>
        <dbReference type="EMBL" id="MED6186121.1"/>
    </source>
</evidence>
<reference evidence="1 2" key="1">
    <citation type="journal article" date="2023" name="Plants (Basel)">
        <title>Bridging the Gap: Combining Genomics and Transcriptomics Approaches to Understand Stylosanthes scabra, an Orphan Legume from the Brazilian Caatinga.</title>
        <authorList>
            <person name="Ferreira-Neto J.R.C."/>
            <person name="da Silva M.D."/>
            <person name="Binneck E."/>
            <person name="de Melo N.F."/>
            <person name="da Silva R.H."/>
            <person name="de Melo A.L.T.M."/>
            <person name="Pandolfi V."/>
            <person name="Bustamante F.O."/>
            <person name="Brasileiro-Vidal A.C."/>
            <person name="Benko-Iseppon A.M."/>
        </authorList>
    </citation>
    <scope>NUCLEOTIDE SEQUENCE [LARGE SCALE GENOMIC DNA]</scope>
    <source>
        <tissue evidence="1">Leaves</tissue>
    </source>
</reference>
<dbReference type="Proteomes" id="UP001341840">
    <property type="component" value="Unassembled WGS sequence"/>
</dbReference>
<keyword evidence="2" id="KW-1185">Reference proteome</keyword>
<evidence type="ECO:0000313" key="2">
    <source>
        <dbReference type="Proteomes" id="UP001341840"/>
    </source>
</evidence>
<sequence>MGHKAHSLAWLSSRRYVTLLINKADLDNAAGCSCIHGQLGNRFVHDIFVEWASNMKNLVLFIERG</sequence>
<comment type="caution">
    <text evidence="1">The sequence shown here is derived from an EMBL/GenBank/DDBJ whole genome shotgun (WGS) entry which is preliminary data.</text>
</comment>
<gene>
    <name evidence="1" type="ORF">PIB30_063772</name>
</gene>
<accession>A0ABU6WJQ9</accession>
<proteinExistence type="predicted"/>
<organism evidence="1 2">
    <name type="scientific">Stylosanthes scabra</name>
    <dbReference type="NCBI Taxonomy" id="79078"/>
    <lineage>
        <taxon>Eukaryota</taxon>
        <taxon>Viridiplantae</taxon>
        <taxon>Streptophyta</taxon>
        <taxon>Embryophyta</taxon>
        <taxon>Tracheophyta</taxon>
        <taxon>Spermatophyta</taxon>
        <taxon>Magnoliopsida</taxon>
        <taxon>eudicotyledons</taxon>
        <taxon>Gunneridae</taxon>
        <taxon>Pentapetalae</taxon>
        <taxon>rosids</taxon>
        <taxon>fabids</taxon>
        <taxon>Fabales</taxon>
        <taxon>Fabaceae</taxon>
        <taxon>Papilionoideae</taxon>
        <taxon>50 kb inversion clade</taxon>
        <taxon>dalbergioids sensu lato</taxon>
        <taxon>Dalbergieae</taxon>
        <taxon>Pterocarpus clade</taxon>
        <taxon>Stylosanthes</taxon>
    </lineage>
</organism>
<name>A0ABU6WJQ9_9FABA</name>
<dbReference type="EMBL" id="JASCZI010181854">
    <property type="protein sequence ID" value="MED6186121.1"/>
    <property type="molecule type" value="Genomic_DNA"/>
</dbReference>